<keyword evidence="1" id="KW-1133">Transmembrane helix</keyword>
<keyword evidence="2" id="KW-0732">Signal</keyword>
<dbReference type="Proteomes" id="UP001634394">
    <property type="component" value="Unassembled WGS sequence"/>
</dbReference>
<reference evidence="3 4" key="1">
    <citation type="submission" date="2024-11" db="EMBL/GenBank/DDBJ databases">
        <title>Chromosome-level genome assembly of the freshwater bivalve Anodonta woodiana.</title>
        <authorList>
            <person name="Chen X."/>
        </authorList>
    </citation>
    <scope>NUCLEOTIDE SEQUENCE [LARGE SCALE GENOMIC DNA]</scope>
    <source>
        <strain evidence="3">MN2024</strain>
        <tissue evidence="3">Gills</tissue>
    </source>
</reference>
<organism evidence="3 4">
    <name type="scientific">Sinanodonta woodiana</name>
    <name type="common">Chinese pond mussel</name>
    <name type="synonym">Anodonta woodiana</name>
    <dbReference type="NCBI Taxonomy" id="1069815"/>
    <lineage>
        <taxon>Eukaryota</taxon>
        <taxon>Metazoa</taxon>
        <taxon>Spiralia</taxon>
        <taxon>Lophotrochozoa</taxon>
        <taxon>Mollusca</taxon>
        <taxon>Bivalvia</taxon>
        <taxon>Autobranchia</taxon>
        <taxon>Heteroconchia</taxon>
        <taxon>Palaeoheterodonta</taxon>
        <taxon>Unionida</taxon>
        <taxon>Unionoidea</taxon>
        <taxon>Unionidae</taxon>
        <taxon>Unioninae</taxon>
        <taxon>Sinanodonta</taxon>
    </lineage>
</organism>
<dbReference type="AlphaFoldDB" id="A0ABD3VG58"/>
<keyword evidence="4" id="KW-1185">Reference proteome</keyword>
<accession>A0ABD3VG58</accession>
<dbReference type="EMBL" id="JBJQND010000012">
    <property type="protein sequence ID" value="KAL3859522.1"/>
    <property type="molecule type" value="Genomic_DNA"/>
</dbReference>
<evidence type="ECO:0000256" key="2">
    <source>
        <dbReference type="SAM" id="SignalP"/>
    </source>
</evidence>
<evidence type="ECO:0000313" key="4">
    <source>
        <dbReference type="Proteomes" id="UP001634394"/>
    </source>
</evidence>
<feature type="chain" id="PRO_5044815738" evidence="2">
    <location>
        <begin position="29"/>
        <end position="158"/>
    </location>
</feature>
<feature type="signal peptide" evidence="2">
    <location>
        <begin position="1"/>
        <end position="28"/>
    </location>
</feature>
<keyword evidence="1" id="KW-0812">Transmembrane</keyword>
<dbReference type="Gene3D" id="4.10.1290.10">
    <property type="entry name" value="Tumor necrosis factor receptor superfamily"/>
    <property type="match status" value="1"/>
</dbReference>
<comment type="caution">
    <text evidence="3">The sequence shown here is derived from an EMBL/GenBank/DDBJ whole genome shotgun (WGS) entry which is preliminary data.</text>
</comment>
<name>A0ABD3VG58_SINWO</name>
<feature type="transmembrane region" description="Helical" evidence="1">
    <location>
        <begin position="99"/>
        <end position="122"/>
    </location>
</feature>
<proteinExistence type="predicted"/>
<protein>
    <submittedName>
        <fullName evidence="3">Uncharacterized protein</fullName>
    </submittedName>
</protein>
<evidence type="ECO:0000256" key="1">
    <source>
        <dbReference type="SAM" id="Phobius"/>
    </source>
</evidence>
<keyword evidence="1" id="KW-0472">Membrane</keyword>
<evidence type="ECO:0000313" key="3">
    <source>
        <dbReference type="EMBL" id="KAL3859522.1"/>
    </source>
</evidence>
<sequence>MTIMMRFQNSFIMCLLLMGVLWTDSARGDAALAEDVHKSVSKGCTKDQYYDEHLEKCSPCKEVCPTIPCPVCPNFVLNPEPVPETKPEQHDTVDHARGAFWIVLGILIFFMVCIAGSIIVCLRHRWISLCKKKTRPRVVEAAMETQQPLCGQNSTLVV</sequence>
<gene>
    <name evidence="3" type="ORF">ACJMK2_009738</name>
</gene>